<protein>
    <recommendedName>
        <fullName evidence="1">HTH cro/C1-type domain-containing protein</fullName>
    </recommendedName>
</protein>
<name>A0A6J4T678_9SPHN</name>
<dbReference type="CDD" id="cd00093">
    <property type="entry name" value="HTH_XRE"/>
    <property type="match status" value="1"/>
</dbReference>
<dbReference type="Gene3D" id="1.10.260.40">
    <property type="entry name" value="lambda repressor-like DNA-binding domains"/>
    <property type="match status" value="1"/>
</dbReference>
<dbReference type="AlphaFoldDB" id="A0A6J4T678"/>
<evidence type="ECO:0000259" key="1">
    <source>
        <dbReference type="PROSITE" id="PS50943"/>
    </source>
</evidence>
<dbReference type="Pfam" id="PF01381">
    <property type="entry name" value="HTH_3"/>
    <property type="match status" value="1"/>
</dbReference>
<evidence type="ECO:0000313" key="2">
    <source>
        <dbReference type="EMBL" id="CAA9515183.1"/>
    </source>
</evidence>
<organism evidence="2">
    <name type="scientific">uncultured Sphingomonas sp</name>
    <dbReference type="NCBI Taxonomy" id="158754"/>
    <lineage>
        <taxon>Bacteria</taxon>
        <taxon>Pseudomonadati</taxon>
        <taxon>Pseudomonadota</taxon>
        <taxon>Alphaproteobacteria</taxon>
        <taxon>Sphingomonadales</taxon>
        <taxon>Sphingomonadaceae</taxon>
        <taxon>Sphingomonas</taxon>
        <taxon>environmental samples</taxon>
    </lineage>
</organism>
<reference evidence="2" key="1">
    <citation type="submission" date="2020-02" db="EMBL/GenBank/DDBJ databases">
        <authorList>
            <person name="Meier V. D."/>
        </authorList>
    </citation>
    <scope>NUCLEOTIDE SEQUENCE</scope>
    <source>
        <strain evidence="2">AVDCRST_MAG31</strain>
    </source>
</reference>
<dbReference type="GO" id="GO:0003677">
    <property type="term" value="F:DNA binding"/>
    <property type="evidence" value="ECO:0007669"/>
    <property type="project" value="InterPro"/>
</dbReference>
<dbReference type="InterPro" id="IPR010982">
    <property type="entry name" value="Lambda_DNA-bd_dom_sf"/>
</dbReference>
<dbReference type="InterPro" id="IPR001387">
    <property type="entry name" value="Cro/C1-type_HTH"/>
</dbReference>
<feature type="non-terminal residue" evidence="2">
    <location>
        <position position="53"/>
    </location>
</feature>
<accession>A0A6J4T678</accession>
<proteinExistence type="predicted"/>
<sequence length="53" mass="5569">MILMGSQIRAARALLRMTLKDLAEASGISVATIIRAEAVDGSPRMTKANIAAL</sequence>
<dbReference type="EMBL" id="CADCWA010000084">
    <property type="protein sequence ID" value="CAA9515183.1"/>
    <property type="molecule type" value="Genomic_DNA"/>
</dbReference>
<dbReference type="SUPFAM" id="SSF47413">
    <property type="entry name" value="lambda repressor-like DNA-binding domains"/>
    <property type="match status" value="1"/>
</dbReference>
<feature type="domain" description="HTH cro/C1-type" evidence="1">
    <location>
        <begin position="8"/>
        <end position="37"/>
    </location>
</feature>
<gene>
    <name evidence="2" type="ORF">AVDCRST_MAG31-1231</name>
</gene>
<dbReference type="PROSITE" id="PS50943">
    <property type="entry name" value="HTH_CROC1"/>
    <property type="match status" value="1"/>
</dbReference>